<dbReference type="GO" id="GO:0070390">
    <property type="term" value="C:transcription export complex 2"/>
    <property type="evidence" value="ECO:0007669"/>
    <property type="project" value="TreeGrafter"/>
</dbReference>
<dbReference type="InterPro" id="IPR000717">
    <property type="entry name" value="PCI_dom"/>
</dbReference>
<evidence type="ECO:0000313" key="3">
    <source>
        <dbReference type="Proteomes" id="UP000515151"/>
    </source>
</evidence>
<reference evidence="4" key="2">
    <citation type="submission" date="2025-08" db="UniProtKB">
        <authorList>
            <consortium name="RefSeq"/>
        </authorList>
    </citation>
    <scope>IDENTIFICATION</scope>
    <source>
        <tissue evidence="4">Leaf</tissue>
    </source>
</reference>
<feature type="region of interest" description="Disordered" evidence="1">
    <location>
        <begin position="129"/>
        <end position="423"/>
    </location>
</feature>
<feature type="compositionally biased region" description="Basic and acidic residues" evidence="1">
    <location>
        <begin position="1633"/>
        <end position="1656"/>
    </location>
</feature>
<feature type="compositionally biased region" description="Polar residues" evidence="1">
    <location>
        <begin position="889"/>
        <end position="898"/>
    </location>
</feature>
<feature type="region of interest" description="Disordered" evidence="1">
    <location>
        <begin position="1620"/>
        <end position="1675"/>
    </location>
</feature>
<feature type="region of interest" description="Disordered" evidence="1">
    <location>
        <begin position="464"/>
        <end position="490"/>
    </location>
</feature>
<feature type="region of interest" description="Disordered" evidence="1">
    <location>
        <begin position="1"/>
        <end position="92"/>
    </location>
</feature>
<dbReference type="InterPro" id="IPR045107">
    <property type="entry name" value="SAC3/GANP/THP3"/>
</dbReference>
<dbReference type="Proteomes" id="UP000515151">
    <property type="component" value="Chromosome 5"/>
</dbReference>
<feature type="compositionally biased region" description="Polar residues" evidence="1">
    <location>
        <begin position="365"/>
        <end position="378"/>
    </location>
</feature>
<dbReference type="RefSeq" id="XP_031398063.1">
    <property type="nucleotide sequence ID" value="XM_031542203.1"/>
</dbReference>
<protein>
    <submittedName>
        <fullName evidence="4">SAC3 family protein B</fullName>
    </submittedName>
</protein>
<sequence>MSYGGFGIQSGPSVPPRNVNFGQFSRPPSSSPSQPLQTPPQAPPFPRPAPPFPRPVPVRSPLRPEGVDRGQSPLFSSGSNFSASRVPLSAPVAQRPNEFFPKAVEGQKPFYKDNIPQVNQRSSAITSLVASRNSGTSISAKIARSPDQRSNLPVQTMQRDTTSNFASHSRPPLSYEDIYESEEPYISPIEAQRTSGPRPARSPPLALRNNYSPPEIPHYGEAQRAATISTTWSSQAKSPGNYAYSTAHKDPSLAPTYIRPYDSQRSPVNEPVDVGVPRNIKSPPLPMTIDISAQNSQFEKFEPKRTTPPPSSSITKREILFNRPQPSNRQTSSSPNMVPQAPATKSDGFLVPKRTRPLSPPSADQDFQNRLNASSSFLDRTAEAPATKSSSSPISKRTRSPSLLPSNQESQQQFHSSHDEIEREMQAKAKRLARFKVELIESPQSGSEFIDSKVASMRRDTSMVEGGNLSGKASMELSEDYPSSDPVQDYDGSEPSGIIIGLCRDMCPESERAERERKGDLDQYERVDGDRNQTAEFLAVKKYNRTAEREANLIRPMPVLQRTMEYLLSLLDQPYDDRFLGIYNFLWDRMRAVRMDLRMQHIFNIESVKMLEQMIRLHIIAMHELCEYEKGEGFSEGFDAHLNIEQMNKASAELFQLYDDHRRKGIDVPTEKEFRGYYALLKLDRHPGYKVEPAELSLDLAKMTPEIRQSSEIRFARAVARACRTGNFISFFRLARKASYLQACLMHAHFAKLRSQALASLHSGLQSNQGLPVSVVASWLAMEEEDIENVLEYHGFVIKEFKEQYMVKEGPFLHSDRDYPTKCSNLVHLKKSPRIVDDVLSYRSISSPSKKGTKAQLDRSFSIQKKTHLPAEKRSQMEEDEKSDDSKARQSPKQNNQEHLPFKLPAVSREKESSQTVASSANLSWNFPMTPPSPKVPPINFGETFKFGDNSRNSLNFPMTPSSPKAPSFNIVDNFSNNSRSSLDTSIPSAMEVTLPPVVPAMFPQDMSLGVSNGAFENSLVRSEAISGLENEEPLNEYPQEFEDDLDICQKNAAEEVLVEDEDKEVAEAKLKLILRSWKRRSSKRRELREQRQLVGADALNTLTLGPPIQRKKDHGGSFGIFDIDRITRARYGKHEQSWSRLNVADVAACTLTDRNPEAKCLCWKIILCSPMDGSDSEMRNQTCQGTHLTALDWLLAKLMPGKDEEDDELVHSNPGLSIWRKWVAPQSRSDLTCCLSVVKDITYSDNLNESVLGACAVLFLVCAGISLEHQKIRLRNLLNSLPPGSQLPLLILSDSFTKEAPSAIISNLGLHEVDPSRVGSCTVVFLNEDEQTNHLDGFYSDRRLREGLQWLAGKSPPQPVLLRVQMRGLVQSHLSSSLEILGRTGAAVEVNRYVSAFNEAVDQSFSKVISAANLNASGWPCPEIVLLNEFCDERRFAEQYLPTIKWSSDSKINPLLSALRDCKLPNFDDDISWLNRGCYIGGDIEMRRLLLEDFLIRYLTESTNIMGNPLARSEASLMVQRNVRLELRDSAYFIIPMWEPIFRRIFNWRLMSLSREDLSTCYILEQDAVPLQTSHVSEPINEEGMLLDHSFEYPSLDEMLQVGRSLSPLVEPDAQPKISEPINGSMSNGGVHHREDHTERDGDQLNREMASRGDTADYTISNASRSRGSIGFDSTEVSEQTENLSRLLQQCNIVQNVIDEKLSLYFC</sequence>
<feature type="compositionally biased region" description="Low complexity" evidence="1">
    <location>
        <begin position="25"/>
        <end position="36"/>
    </location>
</feature>
<feature type="region of interest" description="Disordered" evidence="1">
    <location>
        <begin position="845"/>
        <end position="925"/>
    </location>
</feature>
<accession>A0A6P8E030</accession>
<feature type="domain" description="PCI" evidence="2">
    <location>
        <begin position="643"/>
        <end position="825"/>
    </location>
</feature>
<feature type="compositionally biased region" description="Polar residues" evidence="1">
    <location>
        <begin position="129"/>
        <end position="139"/>
    </location>
</feature>
<dbReference type="Pfam" id="PF03399">
    <property type="entry name" value="SAC3_GANP"/>
    <property type="match status" value="1"/>
</dbReference>
<feature type="compositionally biased region" description="Low complexity" evidence="1">
    <location>
        <begin position="197"/>
        <end position="208"/>
    </location>
</feature>
<dbReference type="GeneID" id="116208663"/>
<dbReference type="InterPro" id="IPR005062">
    <property type="entry name" value="SAC3/GANP/THP3_conserved"/>
</dbReference>
<dbReference type="PANTHER" id="PTHR12436:SF17">
    <property type="entry name" value="SAC3 FAMILY PROTEIN B"/>
    <property type="match status" value="1"/>
</dbReference>
<dbReference type="GO" id="GO:0005737">
    <property type="term" value="C:cytoplasm"/>
    <property type="evidence" value="ECO:0007669"/>
    <property type="project" value="TreeGrafter"/>
</dbReference>
<dbReference type="FunFam" id="1.25.40.990:FF:000004">
    <property type="entry name" value="Putative peptidase C48 domain family protein"/>
    <property type="match status" value="1"/>
</dbReference>
<dbReference type="PROSITE" id="PS50250">
    <property type="entry name" value="PCI"/>
    <property type="match status" value="1"/>
</dbReference>
<evidence type="ECO:0000313" key="4">
    <source>
        <dbReference type="RefSeq" id="XP_031398063.1"/>
    </source>
</evidence>
<reference evidence="3" key="1">
    <citation type="journal article" date="2020" name="Plant Biotechnol. J.">
        <title>The pomegranate (Punica granatum L.) draft genome dissects genetic divergence between soft- and hard-seeded cultivars.</title>
        <authorList>
            <person name="Luo X."/>
            <person name="Li H."/>
            <person name="Wu Z."/>
            <person name="Yao W."/>
            <person name="Zhao P."/>
            <person name="Cao D."/>
            <person name="Yu H."/>
            <person name="Li K."/>
            <person name="Poudel K."/>
            <person name="Zhao D."/>
            <person name="Zhang F."/>
            <person name="Xia X."/>
            <person name="Chen L."/>
            <person name="Wang Q."/>
            <person name="Jing D."/>
            <person name="Cao S."/>
        </authorList>
    </citation>
    <scope>NUCLEOTIDE SEQUENCE [LARGE SCALE GENOMIC DNA]</scope>
    <source>
        <strain evidence="3">cv. Tunisia</strain>
    </source>
</reference>
<feature type="compositionally biased region" description="Polar residues" evidence="1">
    <location>
        <begin position="148"/>
        <end position="167"/>
    </location>
</feature>
<dbReference type="GO" id="GO:0006406">
    <property type="term" value="P:mRNA export from nucleus"/>
    <property type="evidence" value="ECO:0007669"/>
    <property type="project" value="TreeGrafter"/>
</dbReference>
<evidence type="ECO:0000259" key="2">
    <source>
        <dbReference type="PROSITE" id="PS50250"/>
    </source>
</evidence>
<gene>
    <name evidence="4" type="primary">LOC116208663</name>
</gene>
<name>A0A6P8E030_PUNGR</name>
<feature type="compositionally biased region" description="Polar residues" evidence="1">
    <location>
        <begin position="226"/>
        <end position="238"/>
    </location>
</feature>
<dbReference type="OrthoDB" id="21502at2759"/>
<proteinExistence type="predicted"/>
<feature type="compositionally biased region" description="Polar residues" evidence="1">
    <location>
        <begin position="914"/>
        <end position="925"/>
    </location>
</feature>
<keyword evidence="3" id="KW-1185">Reference proteome</keyword>
<feature type="compositionally biased region" description="Pro residues" evidence="1">
    <location>
        <begin position="37"/>
        <end position="58"/>
    </location>
</feature>
<feature type="compositionally biased region" description="Polar residues" evidence="1">
    <location>
        <begin position="324"/>
        <end position="337"/>
    </location>
</feature>
<feature type="compositionally biased region" description="Polar residues" evidence="1">
    <location>
        <begin position="73"/>
        <end position="83"/>
    </location>
</feature>
<feature type="compositionally biased region" description="Polar residues" evidence="1">
    <location>
        <begin position="1659"/>
        <end position="1668"/>
    </location>
</feature>
<feature type="compositionally biased region" description="Polar residues" evidence="1">
    <location>
        <begin position="403"/>
        <end position="415"/>
    </location>
</feature>
<organism evidence="3 4">
    <name type="scientific">Punica granatum</name>
    <name type="common">Pomegranate</name>
    <dbReference type="NCBI Taxonomy" id="22663"/>
    <lineage>
        <taxon>Eukaryota</taxon>
        <taxon>Viridiplantae</taxon>
        <taxon>Streptophyta</taxon>
        <taxon>Embryophyta</taxon>
        <taxon>Tracheophyta</taxon>
        <taxon>Spermatophyta</taxon>
        <taxon>Magnoliopsida</taxon>
        <taxon>eudicotyledons</taxon>
        <taxon>Gunneridae</taxon>
        <taxon>Pentapetalae</taxon>
        <taxon>rosids</taxon>
        <taxon>malvids</taxon>
        <taxon>Myrtales</taxon>
        <taxon>Lythraceae</taxon>
        <taxon>Punica</taxon>
    </lineage>
</organism>
<dbReference type="PANTHER" id="PTHR12436">
    <property type="entry name" value="80 KDA MCM3-ASSOCIATED PROTEIN"/>
    <property type="match status" value="1"/>
</dbReference>
<evidence type="ECO:0000256" key="1">
    <source>
        <dbReference type="SAM" id="MobiDB-lite"/>
    </source>
</evidence>
<dbReference type="Gene3D" id="1.25.40.990">
    <property type="match status" value="1"/>
</dbReference>